<dbReference type="Pfam" id="PF20420">
    <property type="entry name" value="DUF6702"/>
    <property type="match status" value="1"/>
</dbReference>
<dbReference type="OrthoDB" id="5735516at2"/>
<evidence type="ECO:0000313" key="2">
    <source>
        <dbReference type="EMBL" id="SHG59627.1"/>
    </source>
</evidence>
<dbReference type="RefSeq" id="WP_073082602.1">
    <property type="nucleotide sequence ID" value="NZ_FQWS01000001.1"/>
</dbReference>
<evidence type="ECO:0008006" key="4">
    <source>
        <dbReference type="Google" id="ProtNLM"/>
    </source>
</evidence>
<sequence length="169" mass="20054">MKKIKYIITLLVLVFMLSSASNSHEYYVSVTKMEYVKEEKSLQIISQIFIDDFEKLIRERYDENITLAIKDESKMVDVYIEKYLKFKLDIKVNTADVEFNFLGKEYKDDIVYCYLEIENVEAIKTMEVKNEVLFDIYPKQQNILRTKINGNDKSFILIPENNKAVLNFD</sequence>
<keyword evidence="1" id="KW-0732">Signal</keyword>
<proteinExistence type="predicted"/>
<dbReference type="InterPro" id="IPR046525">
    <property type="entry name" value="DUF6702"/>
</dbReference>
<feature type="chain" id="PRO_5012928841" description="Peptidase E" evidence="1">
    <location>
        <begin position="24"/>
        <end position="169"/>
    </location>
</feature>
<organism evidence="2 3">
    <name type="scientific">Winogradskyella jejuensis</name>
    <dbReference type="NCBI Taxonomy" id="1089305"/>
    <lineage>
        <taxon>Bacteria</taxon>
        <taxon>Pseudomonadati</taxon>
        <taxon>Bacteroidota</taxon>
        <taxon>Flavobacteriia</taxon>
        <taxon>Flavobacteriales</taxon>
        <taxon>Flavobacteriaceae</taxon>
        <taxon>Winogradskyella</taxon>
    </lineage>
</organism>
<evidence type="ECO:0000313" key="3">
    <source>
        <dbReference type="Proteomes" id="UP000184522"/>
    </source>
</evidence>
<reference evidence="3" key="1">
    <citation type="submission" date="2016-11" db="EMBL/GenBank/DDBJ databases">
        <authorList>
            <person name="Varghese N."/>
            <person name="Submissions S."/>
        </authorList>
    </citation>
    <scope>NUCLEOTIDE SEQUENCE [LARGE SCALE GENOMIC DNA]</scope>
    <source>
        <strain evidence="3">DSM 25330</strain>
    </source>
</reference>
<dbReference type="STRING" id="1089305.SAMN05444148_0515"/>
<evidence type="ECO:0000256" key="1">
    <source>
        <dbReference type="SAM" id="SignalP"/>
    </source>
</evidence>
<dbReference type="AlphaFoldDB" id="A0A1M5L3N3"/>
<name>A0A1M5L3N3_9FLAO</name>
<gene>
    <name evidence="2" type="ORF">SAMN05444148_0515</name>
</gene>
<protein>
    <recommendedName>
        <fullName evidence="4">Peptidase E</fullName>
    </recommendedName>
</protein>
<dbReference type="EMBL" id="FQWS01000001">
    <property type="protein sequence ID" value="SHG59627.1"/>
    <property type="molecule type" value="Genomic_DNA"/>
</dbReference>
<feature type="signal peptide" evidence="1">
    <location>
        <begin position="1"/>
        <end position="23"/>
    </location>
</feature>
<keyword evidence="3" id="KW-1185">Reference proteome</keyword>
<accession>A0A1M5L3N3</accession>
<dbReference type="Proteomes" id="UP000184522">
    <property type="component" value="Unassembled WGS sequence"/>
</dbReference>